<feature type="region of interest" description="Disordered" evidence="7">
    <location>
        <begin position="229"/>
        <end position="270"/>
    </location>
</feature>
<evidence type="ECO:0000256" key="6">
    <source>
        <dbReference type="SAM" id="Coils"/>
    </source>
</evidence>
<dbReference type="Proteomes" id="UP000703269">
    <property type="component" value="Unassembled WGS sequence"/>
</dbReference>
<evidence type="ECO:0000256" key="2">
    <source>
        <dbReference type="ARBA" id="ARBA00022553"/>
    </source>
</evidence>
<feature type="compositionally biased region" description="Low complexity" evidence="7">
    <location>
        <begin position="246"/>
        <end position="257"/>
    </location>
</feature>
<name>A0A9P3LNE9_9APHY</name>
<keyword evidence="2" id="KW-0597">Phosphoprotein</keyword>
<evidence type="ECO:0000256" key="5">
    <source>
        <dbReference type="ARBA" id="ARBA00023242"/>
    </source>
</evidence>
<evidence type="ECO:0000313" key="8">
    <source>
        <dbReference type="EMBL" id="GJF00108.1"/>
    </source>
</evidence>
<keyword evidence="3" id="KW-0677">Repeat</keyword>
<evidence type="ECO:0000256" key="1">
    <source>
        <dbReference type="ARBA" id="ARBA00004123"/>
    </source>
</evidence>
<feature type="compositionally biased region" description="Basic and acidic residues" evidence="7">
    <location>
        <begin position="229"/>
        <end position="245"/>
    </location>
</feature>
<dbReference type="OrthoDB" id="412109at2759"/>
<feature type="coiled-coil region" evidence="6">
    <location>
        <begin position="117"/>
        <end position="165"/>
    </location>
</feature>
<accession>A0A9P3LNE9</accession>
<reference evidence="8 9" key="1">
    <citation type="submission" date="2021-08" db="EMBL/GenBank/DDBJ databases">
        <title>Draft Genome Sequence of Phanerochaete sordida strain YK-624.</title>
        <authorList>
            <person name="Mori T."/>
            <person name="Dohra H."/>
            <person name="Suzuki T."/>
            <person name="Kawagishi H."/>
            <person name="Hirai H."/>
        </authorList>
    </citation>
    <scope>NUCLEOTIDE SEQUENCE [LARGE SCALE GENOMIC DNA]</scope>
    <source>
        <strain evidence="8 9">YK-624</strain>
    </source>
</reference>
<feature type="compositionally biased region" description="Polar residues" evidence="7">
    <location>
        <begin position="258"/>
        <end position="267"/>
    </location>
</feature>
<dbReference type="EMBL" id="BPQB01000134">
    <property type="protein sequence ID" value="GJF00108.1"/>
    <property type="molecule type" value="Genomic_DNA"/>
</dbReference>
<keyword evidence="5" id="KW-0539">Nucleus</keyword>
<dbReference type="PANTHER" id="PTHR15263">
    <property type="entry name" value="I-KAPPA-B-LIKE PROTEIN IKBL"/>
    <property type="match status" value="1"/>
</dbReference>
<protein>
    <submittedName>
        <fullName evidence="8">Uncharacterized protein</fullName>
    </submittedName>
</protein>
<organism evidence="8 9">
    <name type="scientific">Phanerochaete sordida</name>
    <dbReference type="NCBI Taxonomy" id="48140"/>
    <lineage>
        <taxon>Eukaryota</taxon>
        <taxon>Fungi</taxon>
        <taxon>Dikarya</taxon>
        <taxon>Basidiomycota</taxon>
        <taxon>Agaricomycotina</taxon>
        <taxon>Agaricomycetes</taxon>
        <taxon>Polyporales</taxon>
        <taxon>Phanerochaetaceae</taxon>
        <taxon>Phanerochaete</taxon>
    </lineage>
</organism>
<evidence type="ECO:0000256" key="4">
    <source>
        <dbReference type="ARBA" id="ARBA00023043"/>
    </source>
</evidence>
<proteinExistence type="predicted"/>
<comment type="caution">
    <text evidence="8">The sequence shown here is derived from an EMBL/GenBank/DDBJ whole genome shotgun (WGS) entry which is preliminary data.</text>
</comment>
<evidence type="ECO:0000256" key="7">
    <source>
        <dbReference type="SAM" id="MobiDB-lite"/>
    </source>
</evidence>
<feature type="coiled-coil region" evidence="6">
    <location>
        <begin position="283"/>
        <end position="360"/>
    </location>
</feature>
<keyword evidence="4" id="KW-0040">ANK repeat</keyword>
<dbReference type="InterPro" id="IPR038753">
    <property type="entry name" value="NFKBIL1"/>
</dbReference>
<dbReference type="AlphaFoldDB" id="A0A9P3LNE9"/>
<comment type="subcellular location">
    <subcellularLocation>
        <location evidence="1">Nucleus</location>
    </subcellularLocation>
</comment>
<sequence length="477" mass="54488">MASHGTTTADAGPLPCLYKDLSWLEYHLRQLYELANRSTQGRRTQKHERRAALTDLRTNMPVQARYTCDWLGRMADTECSGQAAMRALDEEWGTALRAVEDTVDLLARDLDVLQRCLARDAEERAAAQQQIKRLESDLKSAQAKLQAKTSDARRYREKLADEERRRVIEEHAHDQTRRRTKDLEATCLLLCTELDWARRSGYKVGVELCPTQTIDIQIVEQLADWAAEKNTSDWERHERRSRESSQRQTTSTRTQHQGGTAATQGNGRTEDIRETLRFQVEMNAAARDRITALTMELNDMRERAAWLEVQWGSGRARIAELVKEARETRRKHAQELEEARRCAREDTARLSRALEETEANNAREIAKLKTENALRVYNSAWDILSARALSFGCIPWPVFDAPNNAQEITLAAVRRFLFTDSTTTGGAKRSILKKALLRWHPDKFASVLVRVQESERANVKCAVDLVAGFLNDLNQEA</sequence>
<evidence type="ECO:0000256" key="3">
    <source>
        <dbReference type="ARBA" id="ARBA00022737"/>
    </source>
</evidence>
<dbReference type="GO" id="GO:0043124">
    <property type="term" value="P:negative regulation of canonical NF-kappaB signal transduction"/>
    <property type="evidence" value="ECO:0007669"/>
    <property type="project" value="InterPro"/>
</dbReference>
<dbReference type="GO" id="GO:0005634">
    <property type="term" value="C:nucleus"/>
    <property type="evidence" value="ECO:0007669"/>
    <property type="project" value="UniProtKB-SubCell"/>
</dbReference>
<keyword evidence="9" id="KW-1185">Reference proteome</keyword>
<evidence type="ECO:0000313" key="9">
    <source>
        <dbReference type="Proteomes" id="UP000703269"/>
    </source>
</evidence>
<gene>
    <name evidence="8" type="ORF">PsYK624_163870</name>
</gene>
<keyword evidence="6" id="KW-0175">Coiled coil</keyword>
<dbReference type="PANTHER" id="PTHR15263:SF1">
    <property type="entry name" value="NF-KAPPA-B INHIBITOR-LIKE PROTEIN 1"/>
    <property type="match status" value="1"/>
</dbReference>